<keyword evidence="1" id="KW-0378">Hydrolase</keyword>
<sequence>MSGAPRVAIAGFVHETNSFSLLATRYEDFDSCIFTGGILRGAALDAFLARAPLACGGFYRRALDEGLQPLPLLYAFAEPSGLVREDAFEAIVGEMIAGLEALTEVDAVFLELHGAMICEAYDEAEAQIVERVRRVVGEAVPIVAAFDLHGNLTPRTLGQLDAAVAFRTYPHIDMVATGERACAVLQRRLAGERFVLAWRALPFLIPINRQSHLEEPCKSLYPLLAASEARSPALASLNLLTGFPLGDVPEAGPSVFAYAASQVLAERAVDELLAAVLRREPQFVSHLASADQAAREAAAWSADKPLLLADVQDNAGGGASSDTVEVIAALLRHRVQGAIVGLLHDPEFVEQAHRHGVGCSVELALGGKSMPGQSPLRERFEILALSSAPFQLVGAVAGGVRMDLGRSALVRCQGVRIVVTSGRTQCMDSGYFRHFGLQPERQRVIVVKSANHYRADFQPLIGSIIEVESPGACMMDPGRIPYRRLRVQVRRVAASVPPLE</sequence>
<feature type="domain" description="Microcystin LR degradation protein MlrC N-terminal" evidence="3">
    <location>
        <begin position="6"/>
        <end position="297"/>
    </location>
</feature>
<keyword evidence="1" id="KW-0482">Metalloprotease</keyword>
<dbReference type="PIRSF" id="PIRSF012702">
    <property type="entry name" value="UCP012702"/>
    <property type="match status" value="1"/>
</dbReference>
<proteinExistence type="inferred from homology"/>
<gene>
    <name evidence="4" type="ORF">DNJ96_07075</name>
</gene>
<evidence type="ECO:0000313" key="5">
    <source>
        <dbReference type="Proteomes" id="UP000292639"/>
    </source>
</evidence>
<comment type="caution">
    <text evidence="4">The sequence shown here is derived from an EMBL/GenBank/DDBJ whole genome shotgun (WGS) entry which is preliminary data.</text>
</comment>
<evidence type="ECO:0000259" key="3">
    <source>
        <dbReference type="Pfam" id="PF07364"/>
    </source>
</evidence>
<keyword evidence="1" id="KW-0479">Metal-binding</keyword>
<protein>
    <recommendedName>
        <fullName evidence="1">Microcystinase C</fullName>
        <shortName evidence="1">MlrC</shortName>
    </recommendedName>
</protein>
<dbReference type="EMBL" id="QJUP01000007">
    <property type="protein sequence ID" value="TBU97878.1"/>
    <property type="molecule type" value="Genomic_DNA"/>
</dbReference>
<evidence type="ECO:0000313" key="4">
    <source>
        <dbReference type="EMBL" id="TBU97878.1"/>
    </source>
</evidence>
<feature type="domain" description="Microcystin LR degradation protein MlrC C-terminal" evidence="2">
    <location>
        <begin position="308"/>
        <end position="484"/>
    </location>
</feature>
<keyword evidence="1" id="KW-0645">Protease</keyword>
<evidence type="ECO:0000256" key="1">
    <source>
        <dbReference type="PIRNR" id="PIRNR012702"/>
    </source>
</evidence>
<dbReference type="InterPro" id="IPR015995">
    <property type="entry name" value="MlrC_N"/>
</dbReference>
<organism evidence="4 5">
    <name type="scientific">Stutzerimonas kirkiae</name>
    <dbReference type="NCBI Taxonomy" id="2211392"/>
    <lineage>
        <taxon>Bacteria</taxon>
        <taxon>Pseudomonadati</taxon>
        <taxon>Pseudomonadota</taxon>
        <taxon>Gammaproteobacteria</taxon>
        <taxon>Pseudomonadales</taxon>
        <taxon>Pseudomonadaceae</taxon>
        <taxon>Stutzerimonas</taxon>
    </lineage>
</organism>
<dbReference type="Proteomes" id="UP000292639">
    <property type="component" value="Unassembled WGS sequence"/>
</dbReference>
<dbReference type="Pfam" id="PF07171">
    <property type="entry name" value="MlrC_C"/>
    <property type="match status" value="1"/>
</dbReference>
<comment type="function">
    <text evidence="1">Involved in peptidolytic degradation of cyclic heptapeptide hepatotoxin microcystin (MC).</text>
</comment>
<dbReference type="InterPro" id="IPR010799">
    <property type="entry name" value="MlrC_C"/>
</dbReference>
<comment type="cofactor">
    <cofactor evidence="1">
        <name>Zn(2+)</name>
        <dbReference type="ChEBI" id="CHEBI:29105"/>
    </cofactor>
    <text evidence="1">Binds 1 zinc ion per subunit.</text>
</comment>
<comment type="similarity">
    <text evidence="1">Belongs to the peptidase M81 family.</text>
</comment>
<keyword evidence="5" id="KW-1185">Reference proteome</keyword>
<dbReference type="RefSeq" id="WP_131183664.1">
    <property type="nucleotide sequence ID" value="NZ_QJUO01000005.1"/>
</dbReference>
<dbReference type="GO" id="GO:0006508">
    <property type="term" value="P:proteolysis"/>
    <property type="evidence" value="ECO:0007669"/>
    <property type="project" value="UniProtKB-KW"/>
</dbReference>
<dbReference type="Pfam" id="PF07364">
    <property type="entry name" value="DUF1485"/>
    <property type="match status" value="1"/>
</dbReference>
<dbReference type="GO" id="GO:0046872">
    <property type="term" value="F:metal ion binding"/>
    <property type="evidence" value="ECO:0007669"/>
    <property type="project" value="UniProtKB-KW"/>
</dbReference>
<dbReference type="GO" id="GO:0008237">
    <property type="term" value="F:metallopeptidase activity"/>
    <property type="evidence" value="ECO:0007669"/>
    <property type="project" value="UniProtKB-KW"/>
</dbReference>
<dbReference type="InterPro" id="IPR009197">
    <property type="entry name" value="MlrC"/>
</dbReference>
<accession>A0A4Q9RCT1</accession>
<evidence type="ECO:0000259" key="2">
    <source>
        <dbReference type="Pfam" id="PF07171"/>
    </source>
</evidence>
<dbReference type="AlphaFoldDB" id="A0A4Q9RCT1"/>
<name>A0A4Q9RCT1_9GAMM</name>
<reference evidence="4 5" key="1">
    <citation type="submission" date="2018-06" db="EMBL/GenBank/DDBJ databases">
        <title>Three novel Pseudomonas species isolated from symptomatic oak.</title>
        <authorList>
            <person name="Bueno-Gonzalez V."/>
            <person name="Brady C."/>
        </authorList>
    </citation>
    <scope>NUCLEOTIDE SEQUENCE [LARGE SCALE GENOMIC DNA]</scope>
    <source>
        <strain evidence="4 5">P17C</strain>
    </source>
</reference>